<dbReference type="AlphaFoldDB" id="A0A7W4H561"/>
<organism evidence="2 3">
    <name type="scientific">Aquipseudomonas guryensis</name>
    <dbReference type="NCBI Taxonomy" id="2759165"/>
    <lineage>
        <taxon>Bacteria</taxon>
        <taxon>Pseudomonadati</taxon>
        <taxon>Pseudomonadota</taxon>
        <taxon>Gammaproteobacteria</taxon>
        <taxon>Pseudomonadales</taxon>
        <taxon>Pseudomonadaceae</taxon>
        <taxon>Aquipseudomonas</taxon>
    </lineage>
</organism>
<keyword evidence="1" id="KW-1133">Transmembrane helix</keyword>
<keyword evidence="1" id="KW-0472">Membrane</keyword>
<proteinExistence type="predicted"/>
<accession>A0A7W4H561</accession>
<keyword evidence="3" id="KW-1185">Reference proteome</keyword>
<name>A0A7W4H561_9GAMM</name>
<reference evidence="2 3" key="1">
    <citation type="submission" date="2020-08" db="EMBL/GenBank/DDBJ databases">
        <authorList>
            <person name="Kim C.M."/>
        </authorList>
    </citation>
    <scope>NUCLEOTIDE SEQUENCE [LARGE SCALE GENOMIC DNA]</scope>
    <source>
        <strain evidence="2 3">SR9</strain>
    </source>
</reference>
<dbReference type="Proteomes" id="UP000581189">
    <property type="component" value="Unassembled WGS sequence"/>
</dbReference>
<evidence type="ECO:0000256" key="1">
    <source>
        <dbReference type="SAM" id="Phobius"/>
    </source>
</evidence>
<keyword evidence="1" id="KW-0812">Transmembrane</keyword>
<evidence type="ECO:0000313" key="2">
    <source>
        <dbReference type="EMBL" id="MBB1521245.1"/>
    </source>
</evidence>
<dbReference type="RefSeq" id="WP_182835178.1">
    <property type="nucleotide sequence ID" value="NZ_JACJFN010000005.1"/>
</dbReference>
<evidence type="ECO:0000313" key="3">
    <source>
        <dbReference type="Proteomes" id="UP000581189"/>
    </source>
</evidence>
<comment type="caution">
    <text evidence="2">The sequence shown here is derived from an EMBL/GenBank/DDBJ whole genome shotgun (WGS) entry which is preliminary data.</text>
</comment>
<feature type="transmembrane region" description="Helical" evidence="1">
    <location>
        <begin position="22"/>
        <end position="43"/>
    </location>
</feature>
<protein>
    <submittedName>
        <fullName evidence="2">Uncharacterized protein</fullName>
    </submittedName>
</protein>
<sequence length="56" mass="6146">MSSPISSWEGASTIYTFADKPAVMGFILVVAVALTVFAIWATVRHEKHSYNSPMTK</sequence>
<dbReference type="EMBL" id="JACJFN010000005">
    <property type="protein sequence ID" value="MBB1521245.1"/>
    <property type="molecule type" value="Genomic_DNA"/>
</dbReference>
<gene>
    <name evidence="2" type="ORF">H3H45_18535</name>
</gene>